<dbReference type="SUPFAM" id="SSF88659">
    <property type="entry name" value="Sigma3 and sigma4 domains of RNA polymerase sigma factors"/>
    <property type="match status" value="1"/>
</dbReference>
<evidence type="ECO:0000256" key="5">
    <source>
        <dbReference type="ARBA" id="ARBA00023163"/>
    </source>
</evidence>
<dbReference type="InterPro" id="IPR013324">
    <property type="entry name" value="RNA_pol_sigma_r3/r4-like"/>
</dbReference>
<accession>A0A917PR66</accession>
<reference evidence="8" key="2">
    <citation type="submission" date="2020-09" db="EMBL/GenBank/DDBJ databases">
        <authorList>
            <person name="Sun Q."/>
            <person name="Ohkuma M."/>
        </authorList>
    </citation>
    <scope>NUCLEOTIDE SEQUENCE</scope>
    <source>
        <strain evidence="8">JCM 12580</strain>
    </source>
</reference>
<dbReference type="Gene3D" id="1.10.1740.10">
    <property type="match status" value="1"/>
</dbReference>
<comment type="similarity">
    <text evidence="1">Belongs to the sigma-70 factor family. ECF subfamily.</text>
</comment>
<dbReference type="InterPro" id="IPR013325">
    <property type="entry name" value="RNA_pol_sigma_r2"/>
</dbReference>
<dbReference type="GO" id="GO:0000428">
    <property type="term" value="C:DNA-directed RNA polymerase complex"/>
    <property type="evidence" value="ECO:0007669"/>
    <property type="project" value="UniProtKB-KW"/>
</dbReference>
<dbReference type="GO" id="GO:0003677">
    <property type="term" value="F:DNA binding"/>
    <property type="evidence" value="ECO:0007669"/>
    <property type="project" value="UniProtKB-KW"/>
</dbReference>
<evidence type="ECO:0000256" key="4">
    <source>
        <dbReference type="ARBA" id="ARBA00023125"/>
    </source>
</evidence>
<evidence type="ECO:0000313" key="9">
    <source>
        <dbReference type="Proteomes" id="UP000658382"/>
    </source>
</evidence>
<dbReference type="Proteomes" id="UP000658382">
    <property type="component" value="Unassembled WGS sequence"/>
</dbReference>
<dbReference type="InterPro" id="IPR007627">
    <property type="entry name" value="RNA_pol_sigma70_r2"/>
</dbReference>
<dbReference type="GO" id="GO:0006352">
    <property type="term" value="P:DNA-templated transcription initiation"/>
    <property type="evidence" value="ECO:0007669"/>
    <property type="project" value="InterPro"/>
</dbReference>
<dbReference type="InterPro" id="IPR039425">
    <property type="entry name" value="RNA_pol_sigma-70-like"/>
</dbReference>
<keyword evidence="4" id="KW-0238">DNA-binding</keyword>
<dbReference type="EMBL" id="BMNQ01000007">
    <property type="protein sequence ID" value="GGJ88883.1"/>
    <property type="molecule type" value="Genomic_DNA"/>
</dbReference>
<dbReference type="SUPFAM" id="SSF88946">
    <property type="entry name" value="Sigma2 domain of RNA polymerase sigma factors"/>
    <property type="match status" value="1"/>
</dbReference>
<keyword evidence="8" id="KW-0240">DNA-directed RNA polymerase</keyword>
<feature type="domain" description="RNA polymerase sigma factor 70 region 4 type 2" evidence="7">
    <location>
        <begin position="124"/>
        <end position="176"/>
    </location>
</feature>
<dbReference type="NCBIfam" id="TIGR02937">
    <property type="entry name" value="sigma70-ECF"/>
    <property type="match status" value="1"/>
</dbReference>
<evidence type="ECO:0000256" key="2">
    <source>
        <dbReference type="ARBA" id="ARBA00023015"/>
    </source>
</evidence>
<protein>
    <submittedName>
        <fullName evidence="8">DNA-directed RNA polymerase sigma-70 factor</fullName>
    </submittedName>
</protein>
<dbReference type="InterPro" id="IPR014284">
    <property type="entry name" value="RNA_pol_sigma-70_dom"/>
</dbReference>
<dbReference type="AlphaFoldDB" id="A0A917PR66"/>
<dbReference type="InterPro" id="IPR013249">
    <property type="entry name" value="RNA_pol_sigma70_r4_t2"/>
</dbReference>
<dbReference type="PANTHER" id="PTHR43133:SF8">
    <property type="entry name" value="RNA POLYMERASE SIGMA FACTOR HI_1459-RELATED"/>
    <property type="match status" value="1"/>
</dbReference>
<keyword evidence="9" id="KW-1185">Reference proteome</keyword>
<dbReference type="Pfam" id="PF04542">
    <property type="entry name" value="Sigma70_r2"/>
    <property type="match status" value="1"/>
</dbReference>
<keyword evidence="5" id="KW-0804">Transcription</keyword>
<keyword evidence="3" id="KW-0731">Sigma factor</keyword>
<name>A0A917PR66_9BACI</name>
<dbReference type="PANTHER" id="PTHR43133">
    <property type="entry name" value="RNA POLYMERASE ECF-TYPE SIGMA FACTO"/>
    <property type="match status" value="1"/>
</dbReference>
<evidence type="ECO:0000256" key="3">
    <source>
        <dbReference type="ARBA" id="ARBA00023082"/>
    </source>
</evidence>
<reference evidence="8" key="1">
    <citation type="journal article" date="2014" name="Int. J. Syst. Evol. Microbiol.">
        <title>Complete genome sequence of Corynebacterium casei LMG S-19264T (=DSM 44701T), isolated from a smear-ripened cheese.</title>
        <authorList>
            <consortium name="US DOE Joint Genome Institute (JGI-PGF)"/>
            <person name="Walter F."/>
            <person name="Albersmeier A."/>
            <person name="Kalinowski J."/>
            <person name="Ruckert C."/>
        </authorList>
    </citation>
    <scope>NUCLEOTIDE SEQUENCE</scope>
    <source>
        <strain evidence="8">JCM 12580</strain>
    </source>
</reference>
<evidence type="ECO:0000259" key="6">
    <source>
        <dbReference type="Pfam" id="PF04542"/>
    </source>
</evidence>
<evidence type="ECO:0000256" key="1">
    <source>
        <dbReference type="ARBA" id="ARBA00010641"/>
    </source>
</evidence>
<keyword evidence="2" id="KW-0805">Transcription regulation</keyword>
<comment type="caution">
    <text evidence="8">The sequence shown here is derived from an EMBL/GenBank/DDBJ whole genome shotgun (WGS) entry which is preliminary data.</text>
</comment>
<dbReference type="CDD" id="cd06171">
    <property type="entry name" value="Sigma70_r4"/>
    <property type="match status" value="1"/>
</dbReference>
<dbReference type="Gene3D" id="1.10.10.10">
    <property type="entry name" value="Winged helix-like DNA-binding domain superfamily/Winged helix DNA-binding domain"/>
    <property type="match status" value="1"/>
</dbReference>
<proteinExistence type="inferred from homology"/>
<dbReference type="RefSeq" id="WP_188631913.1">
    <property type="nucleotide sequence ID" value="NZ_BMNQ01000007.1"/>
</dbReference>
<dbReference type="InterPro" id="IPR036388">
    <property type="entry name" value="WH-like_DNA-bd_sf"/>
</dbReference>
<gene>
    <name evidence="8" type="ORF">GCM10007063_09270</name>
</gene>
<evidence type="ECO:0000259" key="7">
    <source>
        <dbReference type="Pfam" id="PF08281"/>
    </source>
</evidence>
<sequence length="192" mass="22746">MKDKSDQELMELIVQEHRPAFEELYDRYIKLIYSYALKAMSGDKEKTKEIVQQVFLRIWVAKQHYDSDKGQLVNWLITVTRNISIDYIRKEKKLAEKQQKAILHDSIEMSGYTLRDADNQLTKMEIEEAKSKLSEEQRRLITLLYWGGYSLLEIAEFENQKIGTIKSRLHQSLKRLRYYLGTEGGMTDDKKM</sequence>
<feature type="domain" description="RNA polymerase sigma-70 region 2" evidence="6">
    <location>
        <begin position="24"/>
        <end position="93"/>
    </location>
</feature>
<organism evidence="8 9">
    <name type="scientific">Lentibacillus kapialis</name>
    <dbReference type="NCBI Taxonomy" id="340214"/>
    <lineage>
        <taxon>Bacteria</taxon>
        <taxon>Bacillati</taxon>
        <taxon>Bacillota</taxon>
        <taxon>Bacilli</taxon>
        <taxon>Bacillales</taxon>
        <taxon>Bacillaceae</taxon>
        <taxon>Lentibacillus</taxon>
    </lineage>
</organism>
<dbReference type="GO" id="GO:0016987">
    <property type="term" value="F:sigma factor activity"/>
    <property type="evidence" value="ECO:0007669"/>
    <property type="project" value="UniProtKB-KW"/>
</dbReference>
<evidence type="ECO:0000313" key="8">
    <source>
        <dbReference type="EMBL" id="GGJ88883.1"/>
    </source>
</evidence>
<dbReference type="Pfam" id="PF08281">
    <property type="entry name" value="Sigma70_r4_2"/>
    <property type="match status" value="1"/>
</dbReference>